<dbReference type="InterPro" id="IPR015391">
    <property type="entry name" value="SurA_N"/>
</dbReference>
<evidence type="ECO:0000313" key="8">
    <source>
        <dbReference type="EMBL" id="TCK59812.1"/>
    </source>
</evidence>
<dbReference type="InterPro" id="IPR050280">
    <property type="entry name" value="OMP_Chaperone_SurA"/>
</dbReference>
<dbReference type="SUPFAM" id="SSF109998">
    <property type="entry name" value="Triger factor/SurA peptide-binding domain-like"/>
    <property type="match status" value="1"/>
</dbReference>
<evidence type="ECO:0000256" key="2">
    <source>
        <dbReference type="ARBA" id="ARBA00022764"/>
    </source>
</evidence>
<dbReference type="InterPro" id="IPR000297">
    <property type="entry name" value="PPIase_PpiC"/>
</dbReference>
<evidence type="ECO:0000313" key="9">
    <source>
        <dbReference type="Proteomes" id="UP000294614"/>
    </source>
</evidence>
<dbReference type="Pfam" id="PF00639">
    <property type="entry name" value="Rotamase"/>
    <property type="match status" value="1"/>
</dbReference>
<gene>
    <name evidence="8" type="ORF">C8D98_1979</name>
</gene>
<keyword evidence="5 6" id="KW-0413">Isomerase</keyword>
<organism evidence="8 9">
    <name type="scientific">Seleniivibrio woodruffii</name>
    <dbReference type="NCBI Taxonomy" id="1078050"/>
    <lineage>
        <taxon>Bacteria</taxon>
        <taxon>Pseudomonadati</taxon>
        <taxon>Deferribacterota</taxon>
        <taxon>Deferribacteres</taxon>
        <taxon>Deferribacterales</taxon>
        <taxon>Geovibrionaceae</taxon>
        <taxon>Seleniivibrio</taxon>
    </lineage>
</organism>
<dbReference type="Gene3D" id="3.10.50.40">
    <property type="match status" value="1"/>
</dbReference>
<dbReference type="EMBL" id="SMGG01000005">
    <property type="protein sequence ID" value="TCK59812.1"/>
    <property type="molecule type" value="Genomic_DNA"/>
</dbReference>
<feature type="domain" description="PpiC" evidence="7">
    <location>
        <begin position="168"/>
        <end position="256"/>
    </location>
</feature>
<evidence type="ECO:0000259" key="7">
    <source>
        <dbReference type="PROSITE" id="PS50198"/>
    </source>
</evidence>
<keyword evidence="2" id="KW-0574">Periplasm</keyword>
<dbReference type="PROSITE" id="PS50198">
    <property type="entry name" value="PPIC_PPIASE_2"/>
    <property type="match status" value="1"/>
</dbReference>
<comment type="caution">
    <text evidence="8">The sequence shown here is derived from an EMBL/GenBank/DDBJ whole genome shotgun (WGS) entry which is preliminary data.</text>
</comment>
<evidence type="ECO:0000256" key="3">
    <source>
        <dbReference type="ARBA" id="ARBA00023110"/>
    </source>
</evidence>
<accession>A0A4R1K6G9</accession>
<protein>
    <submittedName>
        <fullName evidence="8">Periplasmic chaperone for outer membrane proteins SurA</fullName>
    </submittedName>
</protein>
<dbReference type="Proteomes" id="UP000294614">
    <property type="component" value="Unassembled WGS sequence"/>
</dbReference>
<evidence type="ECO:0000256" key="4">
    <source>
        <dbReference type="ARBA" id="ARBA00023186"/>
    </source>
</evidence>
<keyword evidence="1" id="KW-0732">Signal</keyword>
<dbReference type="SUPFAM" id="SSF54534">
    <property type="entry name" value="FKBP-like"/>
    <property type="match status" value="1"/>
</dbReference>
<dbReference type="AlphaFoldDB" id="A0A4R1K6G9"/>
<keyword evidence="4" id="KW-0143">Chaperone</keyword>
<dbReference type="InterPro" id="IPR046357">
    <property type="entry name" value="PPIase_dom_sf"/>
</dbReference>
<name>A0A4R1K6G9_9BACT</name>
<evidence type="ECO:0000256" key="6">
    <source>
        <dbReference type="PROSITE-ProRule" id="PRU00278"/>
    </source>
</evidence>
<dbReference type="PANTHER" id="PTHR47637:SF1">
    <property type="entry name" value="CHAPERONE SURA"/>
    <property type="match status" value="1"/>
</dbReference>
<keyword evidence="9" id="KW-1185">Reference proteome</keyword>
<dbReference type="Gene3D" id="1.10.4030.10">
    <property type="entry name" value="Porin chaperone SurA, peptide-binding domain"/>
    <property type="match status" value="1"/>
</dbReference>
<dbReference type="RefSeq" id="WP_165871274.1">
    <property type="nucleotide sequence ID" value="NZ_JBLJBI010000069.1"/>
</dbReference>
<dbReference type="GO" id="GO:0003755">
    <property type="term" value="F:peptidyl-prolyl cis-trans isomerase activity"/>
    <property type="evidence" value="ECO:0007669"/>
    <property type="project" value="UniProtKB-KW"/>
</dbReference>
<evidence type="ECO:0000256" key="1">
    <source>
        <dbReference type="ARBA" id="ARBA00022729"/>
    </source>
</evidence>
<evidence type="ECO:0000256" key="5">
    <source>
        <dbReference type="ARBA" id="ARBA00023235"/>
    </source>
</evidence>
<keyword evidence="3 6" id="KW-0697">Rotamase</keyword>
<dbReference type="PANTHER" id="PTHR47637">
    <property type="entry name" value="CHAPERONE SURA"/>
    <property type="match status" value="1"/>
</dbReference>
<sequence length="303" mass="35230">MLTALLGILTLNSAHAEIVNRVFAVVGDRVITQYDIETLNPQRLKLIYEKFQGEERQAQIKEYYRENMENLIDNYVIEIAAETEGFRVSDTEAEAAIQDIMQRNNITRKMLDELLAAQHQTYEQYKWKIKIDILSARLMSSVFRAKVVVTDDDFKKFVTQNEKNLDLSDTYELRMMKVSTKEKLDEALKDFNTAKNFADTAKKYSEDKLASDGGYLGWVELGFLDEKIRELIVGMKQGVTKPLEDVDGYRVFYVESYKEKTEVGSDKKENIMRAIKDKKATETFQQWLQDKKEGIFIQRKYAA</sequence>
<proteinExistence type="predicted"/>
<dbReference type="InterPro" id="IPR027304">
    <property type="entry name" value="Trigger_fact/SurA_dom_sf"/>
</dbReference>
<dbReference type="Pfam" id="PF09312">
    <property type="entry name" value="SurA_N"/>
    <property type="match status" value="1"/>
</dbReference>
<reference evidence="8 9" key="1">
    <citation type="submission" date="2019-03" db="EMBL/GenBank/DDBJ databases">
        <title>Genomic Encyclopedia of Type Strains, Phase IV (KMG-IV): sequencing the most valuable type-strain genomes for metagenomic binning, comparative biology and taxonomic classification.</title>
        <authorList>
            <person name="Goeker M."/>
        </authorList>
    </citation>
    <scope>NUCLEOTIDE SEQUENCE [LARGE SCALE GENOMIC DNA]</scope>
    <source>
        <strain evidence="8 9">DSM 24984</strain>
    </source>
</reference>